<dbReference type="AlphaFoldDB" id="A0A1C5JZM8"/>
<evidence type="ECO:0000259" key="4">
    <source>
        <dbReference type="Pfam" id="PF07987"/>
    </source>
</evidence>
<dbReference type="Gene3D" id="2.60.40.2230">
    <property type="entry name" value="Uncharacterised protein YcnI-like PF07987, DUF1775"/>
    <property type="match status" value="1"/>
</dbReference>
<feature type="compositionally biased region" description="Basic and acidic residues" evidence="1">
    <location>
        <begin position="290"/>
        <end position="300"/>
    </location>
</feature>
<keyword evidence="6" id="KW-1185">Reference proteome</keyword>
<dbReference type="Proteomes" id="UP000198221">
    <property type="component" value="Chromosome I"/>
</dbReference>
<evidence type="ECO:0000313" key="5">
    <source>
        <dbReference type="EMBL" id="SCG75967.1"/>
    </source>
</evidence>
<dbReference type="PROSITE" id="PS51318">
    <property type="entry name" value="TAT"/>
    <property type="match status" value="1"/>
</dbReference>
<evidence type="ECO:0000256" key="3">
    <source>
        <dbReference type="SAM" id="SignalP"/>
    </source>
</evidence>
<sequence>MGTTMTMTRRDRVRGTLLLVAAAAGLLGWAGPAQAAGVSITTAPAQVHQGDAVEVTFAVPEERSGTRTERIEIRMPGDAPVGEVYPMSVPGWAPRITTRTLDRPVAGIHAAGVDTVTASVTWIRMPGATAGPARLALGMGPMPATDRLAFQVVQTYADGTVVPWAGPAGGAHPAPTLALLPAAPGAATGGHAGHGGTTAEGPADAAAQAPADAAGAAGQAPAADGPDGPSADLLLGGGLIAGLAGGAAIGWLFSRRRRGELALAPEQADGAGHEDEDDSAGEADQIPADPDQRARPDRGAGGEPVLSAARGATVEPAAR</sequence>
<feature type="compositionally biased region" description="Low complexity" evidence="1">
    <location>
        <begin position="199"/>
        <end position="229"/>
    </location>
</feature>
<keyword evidence="2" id="KW-0812">Transmembrane</keyword>
<evidence type="ECO:0000313" key="6">
    <source>
        <dbReference type="Proteomes" id="UP000198221"/>
    </source>
</evidence>
<keyword evidence="3" id="KW-0732">Signal</keyword>
<feature type="compositionally biased region" description="Gly residues" evidence="1">
    <location>
        <begin position="187"/>
        <end position="198"/>
    </location>
</feature>
<keyword evidence="2" id="KW-1133">Transmembrane helix</keyword>
<feature type="region of interest" description="Disordered" evidence="1">
    <location>
        <begin position="263"/>
        <end position="319"/>
    </location>
</feature>
<keyword evidence="2" id="KW-0472">Membrane</keyword>
<evidence type="ECO:0000256" key="1">
    <source>
        <dbReference type="SAM" id="MobiDB-lite"/>
    </source>
</evidence>
<name>A0A1C5JZM8_9ACTN</name>
<dbReference type="EMBL" id="LT607754">
    <property type="protein sequence ID" value="SCG75967.1"/>
    <property type="molecule type" value="Genomic_DNA"/>
</dbReference>
<feature type="chain" id="PRO_5008720206" evidence="3">
    <location>
        <begin position="36"/>
        <end position="319"/>
    </location>
</feature>
<dbReference type="Pfam" id="PF07987">
    <property type="entry name" value="DUF1775"/>
    <property type="match status" value="1"/>
</dbReference>
<dbReference type="InterPro" id="IPR038507">
    <property type="entry name" value="YcnI-like_sf"/>
</dbReference>
<proteinExistence type="predicted"/>
<feature type="signal peptide" evidence="3">
    <location>
        <begin position="1"/>
        <end position="35"/>
    </location>
</feature>
<evidence type="ECO:0000256" key="2">
    <source>
        <dbReference type="SAM" id="Phobius"/>
    </source>
</evidence>
<feature type="region of interest" description="Disordered" evidence="1">
    <location>
        <begin position="182"/>
        <end position="229"/>
    </location>
</feature>
<organism evidence="5 6">
    <name type="scientific">Micromonospora inositola</name>
    <dbReference type="NCBI Taxonomy" id="47865"/>
    <lineage>
        <taxon>Bacteria</taxon>
        <taxon>Bacillati</taxon>
        <taxon>Actinomycetota</taxon>
        <taxon>Actinomycetes</taxon>
        <taxon>Micromonosporales</taxon>
        <taxon>Micromonosporaceae</taxon>
        <taxon>Micromonospora</taxon>
    </lineage>
</organism>
<accession>A0A1C5JZM8</accession>
<dbReference type="InterPro" id="IPR012533">
    <property type="entry name" value="YcnI-copper_dom"/>
</dbReference>
<gene>
    <name evidence="5" type="ORF">GA0070613_5891</name>
</gene>
<reference evidence="6" key="1">
    <citation type="submission" date="2016-06" db="EMBL/GenBank/DDBJ databases">
        <authorList>
            <person name="Varghese N."/>
            <person name="Submissions Spin"/>
        </authorList>
    </citation>
    <scope>NUCLEOTIDE SEQUENCE [LARGE SCALE GENOMIC DNA]</scope>
    <source>
        <strain evidence="6">DSM 43819</strain>
    </source>
</reference>
<protein>
    <submittedName>
        <fullName evidence="5">Uncharacterized protein YcnI</fullName>
    </submittedName>
</protein>
<feature type="transmembrane region" description="Helical" evidence="2">
    <location>
        <begin position="233"/>
        <end position="253"/>
    </location>
</feature>
<feature type="domain" description="YncI copper-binding" evidence="4">
    <location>
        <begin position="41"/>
        <end position="179"/>
    </location>
</feature>
<dbReference type="InterPro" id="IPR006311">
    <property type="entry name" value="TAT_signal"/>
</dbReference>